<dbReference type="Gramene" id="TraesJAG1A03G00113530.1">
    <property type="protein sequence ID" value="TraesJAG1A03G00113530.1.CDS1"/>
    <property type="gene ID" value="TraesJAG1A03G00113530"/>
</dbReference>
<dbReference type="Gramene" id="TraesCLE_scaffold_147400_01G000100.1">
    <property type="protein sequence ID" value="TraesCLE_scaffold_147400_01G000100.1"/>
    <property type="gene ID" value="TraesCLE_scaffold_147400_01G000100"/>
</dbReference>
<dbReference type="AlphaFoldDB" id="A0A3B5Y148"/>
<evidence type="ECO:0000313" key="3">
    <source>
        <dbReference type="Proteomes" id="UP000019116"/>
    </source>
</evidence>
<dbReference type="RefSeq" id="XP_044334135.1">
    <property type="nucleotide sequence ID" value="XM_044478200.1"/>
</dbReference>
<dbReference type="GO" id="GO:0019210">
    <property type="term" value="F:kinase inhibitor activity"/>
    <property type="evidence" value="ECO:0007669"/>
    <property type="project" value="InterPro"/>
</dbReference>
<evidence type="ECO:0008006" key="4">
    <source>
        <dbReference type="Google" id="ProtNLM"/>
    </source>
</evidence>
<feature type="compositionally biased region" description="Basic and acidic residues" evidence="1">
    <location>
        <begin position="1"/>
        <end position="10"/>
    </location>
</feature>
<dbReference type="EnsemblPlants" id="TraesCS1A02G244300.1">
    <property type="protein sequence ID" value="TraesCS1A02G244300.1.cds1"/>
    <property type="gene ID" value="TraesCS1A02G244300"/>
</dbReference>
<dbReference type="OrthoDB" id="1927169at2759"/>
<feature type="region of interest" description="Disordered" evidence="1">
    <location>
        <begin position="211"/>
        <end position="230"/>
    </location>
</feature>
<dbReference type="PANTHER" id="PTHR33312:SF8">
    <property type="entry name" value="MEMBRANE-ASSOCIATED KINASE REGULATOR 1-RELATED"/>
    <property type="match status" value="1"/>
</dbReference>
<dbReference type="Gramene" id="TraesLAC1A03G00116270.1">
    <property type="protein sequence ID" value="TraesLAC1A03G00116270.1.CDS1"/>
    <property type="gene ID" value="TraesLAC1A03G00116270"/>
</dbReference>
<dbReference type="KEGG" id="taes:123054421"/>
<dbReference type="Gramene" id="TraesPARA_EIv1.0_0042800.1">
    <property type="protein sequence ID" value="TraesPARA_EIv1.0_0042800.1.CDS1"/>
    <property type="gene ID" value="TraesPARA_EIv1.0_0042800"/>
</dbReference>
<dbReference type="Gramene" id="TraesARI1A03G00115510.1">
    <property type="protein sequence ID" value="TraesARI1A03G00115510.1.CDS1"/>
    <property type="gene ID" value="TraesARI1A03G00115510"/>
</dbReference>
<dbReference type="GO" id="GO:0005886">
    <property type="term" value="C:plasma membrane"/>
    <property type="evidence" value="ECO:0007669"/>
    <property type="project" value="InterPro"/>
</dbReference>
<proteinExistence type="predicted"/>
<dbReference type="PaxDb" id="4565-Traes_1AL_135B552D8.1"/>
<accession>A0A3B5Y148</accession>
<dbReference type="Gramene" id="TraesCS1A02G244300.1">
    <property type="protein sequence ID" value="TraesCS1A02G244300.1.cds1"/>
    <property type="gene ID" value="TraesCS1A02G244300"/>
</dbReference>
<dbReference type="Gramene" id="TraesMAC1A03G00115110.1">
    <property type="protein sequence ID" value="TraesMAC1A03G00115110.1.CDS1"/>
    <property type="gene ID" value="TraesMAC1A03G00115110"/>
</dbReference>
<dbReference type="Gramene" id="TraesWEE_scaffold_126475_01G000100.1">
    <property type="protein sequence ID" value="TraesWEE_scaffold_126475_01G000100.1"/>
    <property type="gene ID" value="TraesWEE_scaffold_126475_01G000100"/>
</dbReference>
<keyword evidence="3" id="KW-1185">Reference proteome</keyword>
<dbReference type="Gramene" id="TraesROB_scaffold_020279_01G000500.1">
    <property type="protein sequence ID" value="TraesROB_scaffold_020279_01G000500.1"/>
    <property type="gene ID" value="TraesROB_scaffold_020279_01G000500"/>
</dbReference>
<dbReference type="Gramene" id="TraesRN1A0100674700.1">
    <property type="protein sequence ID" value="TraesRN1A0100674700.1"/>
    <property type="gene ID" value="TraesRN1A0100674700"/>
</dbReference>
<feature type="region of interest" description="Disordered" evidence="1">
    <location>
        <begin position="1"/>
        <end position="44"/>
    </location>
</feature>
<sequence length="384" mass="39680">MGRARARDAGHGGAKSFPSPASSSASSSEFEFTVTQSPGAKQRSAAQLCPADDLFYKGQLLPLHLSPRISMVRTLLLASASTSSASASDSTSASNSSRDSNGSTSSSFSTDCAALLLPDSAPSSSRPSSAADDDRHLNLLRGTASYAGLPPAKRTGKQYLSSFATRFSSVFLHRGGAPAAKKPSNKSLAKEVIKKYAKKVKPLYEKLSQIPKNQNNQPQPQPPAQQQQQCFKKPFSFSIRKKRGDEDHAAASAAAAAAEVSTGKYAHSNSFSGNLRFPRQKRCAASCPSSMRSSPNHSGMLSFGGAGGVGFPDVPAAAAAAMTSSIGMRPVSLSAASSSSMEELQSAIEGAIAHCKNTMGGVVSLCPRKVPAAAAAAAGEISAF</sequence>
<dbReference type="PANTHER" id="PTHR33312">
    <property type="entry name" value="MEMBRANE-ASSOCIATED KINASE REGULATOR 4-RELATED"/>
    <property type="match status" value="1"/>
</dbReference>
<dbReference type="Gramene" id="TraesCAD_scaffold_037629_01G000400.1">
    <property type="protein sequence ID" value="TraesCAD_scaffold_037629_01G000400.1"/>
    <property type="gene ID" value="TraesCAD_scaffold_037629_01G000400"/>
</dbReference>
<dbReference type="Gramene" id="TraesJUL1A03G00113230.1">
    <property type="protein sequence ID" value="TraesJUL1A03G00113230.1.CDS1"/>
    <property type="gene ID" value="TraesJUL1A03G00113230"/>
</dbReference>
<gene>
    <name evidence="2" type="primary">LOC123054421</name>
</gene>
<name>A0A3B5Y148_WHEAT</name>
<dbReference type="OMA" id="KISHHRI"/>
<organism evidence="2">
    <name type="scientific">Triticum aestivum</name>
    <name type="common">Wheat</name>
    <dbReference type="NCBI Taxonomy" id="4565"/>
    <lineage>
        <taxon>Eukaryota</taxon>
        <taxon>Viridiplantae</taxon>
        <taxon>Streptophyta</taxon>
        <taxon>Embryophyta</taxon>
        <taxon>Tracheophyta</taxon>
        <taxon>Spermatophyta</taxon>
        <taxon>Magnoliopsida</taxon>
        <taxon>Liliopsida</taxon>
        <taxon>Poales</taxon>
        <taxon>Poaceae</taxon>
        <taxon>BOP clade</taxon>
        <taxon>Pooideae</taxon>
        <taxon>Triticodae</taxon>
        <taxon>Triticeae</taxon>
        <taxon>Triticinae</taxon>
        <taxon>Triticum</taxon>
    </lineage>
</organism>
<dbReference type="GeneID" id="123054421"/>
<dbReference type="Gramene" id="TraesKAR1A01G0271990.1">
    <property type="protein sequence ID" value="cds.TraesKAR1A01G0271990.1"/>
    <property type="gene ID" value="TraesKAR1A01G0271990"/>
</dbReference>
<reference evidence="2" key="2">
    <citation type="submission" date="2018-10" db="UniProtKB">
        <authorList>
            <consortium name="EnsemblPlants"/>
        </authorList>
    </citation>
    <scope>IDENTIFICATION</scope>
</reference>
<feature type="compositionally biased region" description="Low complexity" evidence="1">
    <location>
        <begin position="14"/>
        <end position="31"/>
    </location>
</feature>
<dbReference type="Gramene" id="TraesLDM1A03G00113960.1">
    <property type="protein sequence ID" value="TraesLDM1A03G00113960.1.CDS1"/>
    <property type="gene ID" value="TraesLDM1A03G00113960"/>
</dbReference>
<dbReference type="SMR" id="A0A3B5Y148"/>
<dbReference type="InterPro" id="IPR039620">
    <property type="entry name" value="BKI1/MAKR1/3/4"/>
</dbReference>
<evidence type="ECO:0000313" key="2">
    <source>
        <dbReference type="EnsemblPlants" id="TraesCS1A02G244300.1.cds1"/>
    </source>
</evidence>
<feature type="region of interest" description="Disordered" evidence="1">
    <location>
        <begin position="85"/>
        <end position="105"/>
    </location>
</feature>
<feature type="compositionally biased region" description="Low complexity" evidence="1">
    <location>
        <begin position="211"/>
        <end position="229"/>
    </location>
</feature>
<dbReference type="Proteomes" id="UP000019116">
    <property type="component" value="Chromosome 1A"/>
</dbReference>
<protein>
    <recommendedName>
        <fullName evidence="4">Membrane-associated kinase regulator 1</fullName>
    </recommendedName>
</protein>
<dbReference type="Gramene" id="TraesSYM1A03G00116660.1">
    <property type="protein sequence ID" value="TraesSYM1A03G00116660.1.CDS1"/>
    <property type="gene ID" value="TraesSYM1A03G00116660"/>
</dbReference>
<dbReference type="STRING" id="4565.A0A3B5Y148"/>
<dbReference type="Gramene" id="TraesCS1A03G0631000.1">
    <property type="protein sequence ID" value="TraesCS1A03G0631000.1.CDS1"/>
    <property type="gene ID" value="TraesCS1A03G0631000"/>
</dbReference>
<evidence type="ECO:0000256" key="1">
    <source>
        <dbReference type="SAM" id="MobiDB-lite"/>
    </source>
</evidence>
<reference evidence="2" key="1">
    <citation type="submission" date="2018-08" db="EMBL/GenBank/DDBJ databases">
        <authorList>
            <person name="Rossello M."/>
        </authorList>
    </citation>
    <scope>NUCLEOTIDE SEQUENCE [LARGE SCALE GENOMIC DNA]</scope>
    <source>
        <strain evidence="2">cv. Chinese Spring</strain>
    </source>
</reference>
<dbReference type="Gramene" id="TraesNOR1A03G00114540.1">
    <property type="protein sequence ID" value="TraesNOR1A03G00114540.1.CDS1"/>
    <property type="gene ID" value="TraesNOR1A03G00114540"/>
</dbReference>
<dbReference type="Gramene" id="TraesSTA1A03G00114050.1">
    <property type="protein sequence ID" value="TraesSTA1A03G00114050.1.CDS1"/>
    <property type="gene ID" value="TraesSTA1A03G00114050"/>
</dbReference>